<dbReference type="InterPro" id="IPR001623">
    <property type="entry name" value="DnaJ_domain"/>
</dbReference>
<gene>
    <name evidence="28" type="ORF">NHX12_032062</name>
</gene>
<accession>A0A9Q0IJI8</accession>
<feature type="zinc finger region" description="CR-type" evidence="25">
    <location>
        <begin position="226"/>
        <end position="304"/>
    </location>
</feature>
<keyword evidence="4" id="KW-0488">Methylation</keyword>
<dbReference type="GO" id="GO:0008270">
    <property type="term" value="F:zinc ion binding"/>
    <property type="evidence" value="ECO:0007669"/>
    <property type="project" value="UniProtKB-KW"/>
</dbReference>
<evidence type="ECO:0000256" key="22">
    <source>
        <dbReference type="ARBA" id="ARBA00073672"/>
    </source>
</evidence>
<dbReference type="GO" id="GO:0005634">
    <property type="term" value="C:nucleus"/>
    <property type="evidence" value="ECO:0007669"/>
    <property type="project" value="UniProtKB-ARBA"/>
</dbReference>
<evidence type="ECO:0000313" key="28">
    <source>
        <dbReference type="EMBL" id="KAJ3601089.1"/>
    </source>
</evidence>
<comment type="subcellular location">
    <subcellularLocation>
        <location evidence="2">Cytoplasm</location>
        <location evidence="2">Cytosol</location>
    </subcellularLocation>
    <subcellularLocation>
        <location evidence="1">Mitochondrion matrix</location>
    </subcellularLocation>
    <subcellularLocation>
        <location evidence="19">Postsynaptic cell membrane</location>
        <topology evidence="19">Peripheral membrane protein</topology>
    </subcellularLocation>
</comment>
<dbReference type="InterPro" id="IPR001305">
    <property type="entry name" value="HSP_DnaJ_Cys-rich_dom"/>
</dbReference>
<name>A0A9Q0IJI8_9TELE</name>
<dbReference type="GO" id="GO:0006457">
    <property type="term" value="P:protein folding"/>
    <property type="evidence" value="ECO:0007669"/>
    <property type="project" value="InterPro"/>
</dbReference>
<dbReference type="Gene3D" id="2.10.230.10">
    <property type="entry name" value="Heat shock protein DnaJ, cysteine-rich domain"/>
    <property type="match status" value="1"/>
</dbReference>
<evidence type="ECO:0000259" key="27">
    <source>
        <dbReference type="PROSITE" id="PS51188"/>
    </source>
</evidence>
<evidence type="ECO:0000256" key="5">
    <source>
        <dbReference type="ARBA" id="ARBA00022490"/>
    </source>
</evidence>
<evidence type="ECO:0000256" key="2">
    <source>
        <dbReference type="ARBA" id="ARBA00004514"/>
    </source>
</evidence>
<feature type="domain" description="J" evidence="26">
    <location>
        <begin position="92"/>
        <end position="157"/>
    </location>
</feature>
<dbReference type="FunFam" id="1.10.287.110:FF:000025">
    <property type="entry name" value="dnaJ homolog subfamily A member 3, mitochondrial isoform X2"/>
    <property type="match status" value="1"/>
</dbReference>
<evidence type="ECO:0000259" key="26">
    <source>
        <dbReference type="PROSITE" id="PS50076"/>
    </source>
</evidence>
<dbReference type="InterPro" id="IPR036410">
    <property type="entry name" value="HSP_DnaJ_Cys-rich_dom_sf"/>
</dbReference>
<dbReference type="GO" id="GO:0031072">
    <property type="term" value="F:heat shock protein binding"/>
    <property type="evidence" value="ECO:0007669"/>
    <property type="project" value="InterPro"/>
</dbReference>
<comment type="function">
    <text evidence="20">Modulates apoptotic signal transduction or effector structures within the mitochondrial matrix. Affect cytochrome C release from the mitochondria and caspase 3 activation, but not caspase 8 activation. Isoform 1 increases apoptosis triggered by both TNF and the DNA-damaging agent mytomycin C; in sharp contrast, isoform 2 suppresses apoptosis. Can modulate IFN-gamma-mediated transcriptional activity. Isoform 2 may play a role in neuromuscular junction development as an effector of the MUSK signaling pathway.</text>
</comment>
<dbReference type="GO" id="GO:0007528">
    <property type="term" value="P:neuromuscular junction development"/>
    <property type="evidence" value="ECO:0007669"/>
    <property type="project" value="UniProtKB-ARBA"/>
</dbReference>
<evidence type="ECO:0000256" key="13">
    <source>
        <dbReference type="ARBA" id="ARBA00022990"/>
    </source>
</evidence>
<dbReference type="Pfam" id="PF00226">
    <property type="entry name" value="DnaJ"/>
    <property type="match status" value="1"/>
</dbReference>
<evidence type="ECO:0000256" key="9">
    <source>
        <dbReference type="ARBA" id="ARBA00022737"/>
    </source>
</evidence>
<dbReference type="SMART" id="SM00271">
    <property type="entry name" value="DnaJ"/>
    <property type="match status" value="1"/>
</dbReference>
<dbReference type="GO" id="GO:0043066">
    <property type="term" value="P:negative regulation of apoptotic process"/>
    <property type="evidence" value="ECO:0007669"/>
    <property type="project" value="TreeGrafter"/>
</dbReference>
<evidence type="ECO:0000256" key="6">
    <source>
        <dbReference type="ARBA" id="ARBA00022553"/>
    </source>
</evidence>
<dbReference type="AlphaFoldDB" id="A0A9Q0IJI8"/>
<dbReference type="GO" id="GO:0019901">
    <property type="term" value="F:protein kinase binding"/>
    <property type="evidence" value="ECO:0007669"/>
    <property type="project" value="TreeGrafter"/>
</dbReference>
<dbReference type="GO" id="GO:0051082">
    <property type="term" value="F:unfolded protein binding"/>
    <property type="evidence" value="ECO:0007669"/>
    <property type="project" value="InterPro"/>
</dbReference>
<dbReference type="FunFam" id="2.10.230.10:FF:000003">
    <property type="entry name" value="dnaJ homolog subfamily A member 3, mitochondrial"/>
    <property type="match status" value="1"/>
</dbReference>
<dbReference type="GO" id="GO:0045211">
    <property type="term" value="C:postsynaptic membrane"/>
    <property type="evidence" value="ECO:0007669"/>
    <property type="project" value="UniProtKB-SubCell"/>
</dbReference>
<evidence type="ECO:0000256" key="16">
    <source>
        <dbReference type="ARBA" id="ARBA00023136"/>
    </source>
</evidence>
<evidence type="ECO:0000256" key="10">
    <source>
        <dbReference type="ARBA" id="ARBA00022771"/>
    </source>
</evidence>
<dbReference type="FunFam" id="2.60.260.20:FF:000005">
    <property type="entry name" value="Chaperone protein dnaJ 1, mitochondrial"/>
    <property type="match status" value="1"/>
</dbReference>
<evidence type="ECO:0000256" key="23">
    <source>
        <dbReference type="ARBA" id="ARBA00076397"/>
    </source>
</evidence>
<evidence type="ECO:0000256" key="24">
    <source>
        <dbReference type="ARBA" id="ARBA00081755"/>
    </source>
</evidence>
<dbReference type="PROSITE" id="PS50076">
    <property type="entry name" value="DNAJ_2"/>
    <property type="match status" value="1"/>
</dbReference>
<dbReference type="InterPro" id="IPR051938">
    <property type="entry name" value="Apopto_cytoskel_mod"/>
</dbReference>
<dbReference type="GO" id="GO:0002376">
    <property type="term" value="P:immune system process"/>
    <property type="evidence" value="ECO:0007669"/>
    <property type="project" value="UniProtKB-ARBA"/>
</dbReference>
<evidence type="ECO:0000256" key="14">
    <source>
        <dbReference type="ARBA" id="ARBA00023018"/>
    </source>
</evidence>
<keyword evidence="13" id="KW-0007">Acetylation</keyword>
<dbReference type="SUPFAM" id="SSF57938">
    <property type="entry name" value="DnaJ/Hsp40 cysteine-rich domain"/>
    <property type="match status" value="1"/>
</dbReference>
<dbReference type="OrthoDB" id="10256793at2759"/>
<comment type="subunit">
    <text evidence="21">Interacts with JAK2, HSPA9B and IFN-gammaR2 chain. Interacts with Ras GTPase-activating protein 1 (RASA1). Isoform 2 interacts with MUSK (via the cytoplasmic domain).</text>
</comment>
<dbReference type="EMBL" id="JANIIK010000047">
    <property type="protein sequence ID" value="KAJ3601089.1"/>
    <property type="molecule type" value="Genomic_DNA"/>
</dbReference>
<evidence type="ECO:0000256" key="20">
    <source>
        <dbReference type="ARBA" id="ARBA00058761"/>
    </source>
</evidence>
<keyword evidence="7" id="KW-0053">Apoptosis</keyword>
<dbReference type="Pfam" id="PF01556">
    <property type="entry name" value="DnaJ_C"/>
    <property type="match status" value="1"/>
</dbReference>
<dbReference type="GO" id="GO:0005759">
    <property type="term" value="C:mitochondrial matrix"/>
    <property type="evidence" value="ECO:0007669"/>
    <property type="project" value="UniProtKB-SubCell"/>
</dbReference>
<dbReference type="GO" id="GO:0007005">
    <property type="term" value="P:mitochondrion organization"/>
    <property type="evidence" value="ECO:0007669"/>
    <property type="project" value="TreeGrafter"/>
</dbReference>
<evidence type="ECO:0000256" key="7">
    <source>
        <dbReference type="ARBA" id="ARBA00022703"/>
    </source>
</evidence>
<evidence type="ECO:0000256" key="1">
    <source>
        <dbReference type="ARBA" id="ARBA00004305"/>
    </source>
</evidence>
<keyword evidence="14" id="KW-0770">Synapse</keyword>
<dbReference type="InterPro" id="IPR012724">
    <property type="entry name" value="DnaJ"/>
</dbReference>
<keyword evidence="6" id="KW-0597">Phosphoprotein</keyword>
<dbReference type="PROSITE" id="PS51188">
    <property type="entry name" value="ZF_CR"/>
    <property type="match status" value="1"/>
</dbReference>
<evidence type="ECO:0000256" key="25">
    <source>
        <dbReference type="PROSITE-ProRule" id="PRU00546"/>
    </source>
</evidence>
<proteinExistence type="inferred from homology"/>
<dbReference type="CDD" id="cd10719">
    <property type="entry name" value="DnaJ_zf"/>
    <property type="match status" value="1"/>
</dbReference>
<dbReference type="InterPro" id="IPR018253">
    <property type="entry name" value="DnaJ_domain_CS"/>
</dbReference>
<dbReference type="Gene3D" id="1.10.287.110">
    <property type="entry name" value="DnaJ domain"/>
    <property type="match status" value="1"/>
</dbReference>
<keyword evidence="10 25" id="KW-0863">Zinc-finger</keyword>
<keyword evidence="16" id="KW-0472">Membrane</keyword>
<dbReference type="GO" id="GO:0005829">
    <property type="term" value="C:cytosol"/>
    <property type="evidence" value="ECO:0007669"/>
    <property type="project" value="UniProtKB-SubCell"/>
</dbReference>
<feature type="domain" description="CR-type" evidence="27">
    <location>
        <begin position="226"/>
        <end position="304"/>
    </location>
</feature>
<dbReference type="GO" id="GO:0005102">
    <property type="term" value="F:signaling receptor binding"/>
    <property type="evidence" value="ECO:0007669"/>
    <property type="project" value="UniProtKB-ARBA"/>
</dbReference>
<dbReference type="InterPro" id="IPR008971">
    <property type="entry name" value="HSP40/DnaJ_pept-bd"/>
</dbReference>
<keyword evidence="5" id="KW-0963">Cytoplasm</keyword>
<evidence type="ECO:0000313" key="29">
    <source>
        <dbReference type="Proteomes" id="UP001148018"/>
    </source>
</evidence>
<keyword evidence="15" id="KW-0496">Mitochondrion</keyword>
<keyword evidence="3" id="KW-1003">Cell membrane</keyword>
<comment type="caution">
    <text evidence="28">The sequence shown here is derived from an EMBL/GenBank/DDBJ whole genome shotgun (WGS) entry which is preliminary data.</text>
</comment>
<dbReference type="PROSITE" id="PS00636">
    <property type="entry name" value="DNAJ_1"/>
    <property type="match status" value="1"/>
</dbReference>
<dbReference type="GO" id="GO:0009408">
    <property type="term" value="P:response to heat"/>
    <property type="evidence" value="ECO:0007669"/>
    <property type="project" value="InterPro"/>
</dbReference>
<evidence type="ECO:0000256" key="4">
    <source>
        <dbReference type="ARBA" id="ARBA00022481"/>
    </source>
</evidence>
<keyword evidence="11 25" id="KW-0862">Zinc</keyword>
<dbReference type="GO" id="GO:0042127">
    <property type="term" value="P:regulation of cell population proliferation"/>
    <property type="evidence" value="ECO:0007669"/>
    <property type="project" value="UniProtKB-ARBA"/>
</dbReference>
<organism evidence="28 29">
    <name type="scientific">Muraenolepis orangiensis</name>
    <name type="common">Patagonian moray cod</name>
    <dbReference type="NCBI Taxonomy" id="630683"/>
    <lineage>
        <taxon>Eukaryota</taxon>
        <taxon>Metazoa</taxon>
        <taxon>Chordata</taxon>
        <taxon>Craniata</taxon>
        <taxon>Vertebrata</taxon>
        <taxon>Euteleostomi</taxon>
        <taxon>Actinopterygii</taxon>
        <taxon>Neopterygii</taxon>
        <taxon>Teleostei</taxon>
        <taxon>Neoteleostei</taxon>
        <taxon>Acanthomorphata</taxon>
        <taxon>Zeiogadaria</taxon>
        <taxon>Gadariae</taxon>
        <taxon>Gadiformes</taxon>
        <taxon>Muraenolepidoidei</taxon>
        <taxon>Muraenolepididae</taxon>
        <taxon>Muraenolepis</taxon>
    </lineage>
</organism>
<dbReference type="GO" id="GO:0006915">
    <property type="term" value="P:apoptotic process"/>
    <property type="evidence" value="ECO:0007669"/>
    <property type="project" value="UniProtKB-KW"/>
</dbReference>
<dbReference type="PANTHER" id="PTHR44145">
    <property type="entry name" value="DNAJ HOMOLOG SUBFAMILY A MEMBER 3, MITOCHONDRIAL"/>
    <property type="match status" value="1"/>
</dbReference>
<evidence type="ECO:0000256" key="3">
    <source>
        <dbReference type="ARBA" id="ARBA00022475"/>
    </source>
</evidence>
<keyword evidence="12" id="KW-0809">Transit peptide</keyword>
<keyword evidence="18" id="KW-0628">Postsynaptic cell membrane</keyword>
<evidence type="ECO:0000256" key="21">
    <source>
        <dbReference type="ARBA" id="ARBA00063025"/>
    </source>
</evidence>
<dbReference type="CDD" id="cd06257">
    <property type="entry name" value="DnaJ"/>
    <property type="match status" value="1"/>
</dbReference>
<evidence type="ECO:0000256" key="11">
    <source>
        <dbReference type="ARBA" id="ARBA00022833"/>
    </source>
</evidence>
<dbReference type="GO" id="GO:0002682">
    <property type="term" value="P:regulation of immune system process"/>
    <property type="evidence" value="ECO:0007669"/>
    <property type="project" value="UniProtKB-ARBA"/>
</dbReference>
<evidence type="ECO:0000256" key="12">
    <source>
        <dbReference type="ARBA" id="ARBA00022946"/>
    </source>
</evidence>
<evidence type="ECO:0000256" key="15">
    <source>
        <dbReference type="ARBA" id="ARBA00023128"/>
    </source>
</evidence>
<dbReference type="Proteomes" id="UP001148018">
    <property type="component" value="Unassembled WGS sequence"/>
</dbReference>
<dbReference type="SUPFAM" id="SSF49493">
    <property type="entry name" value="HSP40/DnaJ peptide-binding domain"/>
    <property type="match status" value="2"/>
</dbReference>
<evidence type="ECO:0000256" key="17">
    <source>
        <dbReference type="ARBA" id="ARBA00023186"/>
    </source>
</evidence>
<sequence>MMASTAARRTTRWITVAAASSGSSHACRAPLSCTSHRSASTVSKLWRGPLGAVLRTGTGTGLTLRGLSGVKSPNAIYRVNFHTSAPAGNKQDFYQILGVPRTATQKEIKKSYYQMAKKYHPDTNKDDPQAKEKFAQLAEAYEILSDEVKRNQYDTYGSAAFGAGGGQAGGGQQYWGGQASSVDPEELFRKIFGEFSGSRGFGDFNAVFDQPQEYIMELTFTQAAKGVNKEISVNMEASCPRCEGKGHEPGSKVQHCQHCNGSGMETVNTGPFVMRSTCRRCGGKGSVISSPCHTCRGVGQTKQKKTVMVPVPAGVEGGQTVRMPVGKKEIFITFKVQKSPVFRREGADVHSDLLISVAQAILGGTARAQGLYETLNLSIPAGIQTDQRIRLSGKGIARVSSYGFGDHYVHVKIKVPKTLTDKQKTLLMSYAEDETDIEGTVNGVTATTTGGGGSAMQTEVKGPLGAELLCQQHVDRGPAREDAAATT</sequence>
<dbReference type="PRINTS" id="PR00625">
    <property type="entry name" value="JDOMAIN"/>
</dbReference>
<keyword evidence="17" id="KW-0143">Chaperone</keyword>
<keyword evidence="9" id="KW-0677">Repeat</keyword>
<evidence type="ECO:0000256" key="18">
    <source>
        <dbReference type="ARBA" id="ARBA00023257"/>
    </source>
</evidence>
<protein>
    <recommendedName>
        <fullName evidence="22">DnaJ homolog subfamily A member 3, mitochondrial</fullName>
    </recommendedName>
    <alternativeName>
        <fullName evidence="24">DnaJ protein Tid-1</fullName>
    </alternativeName>
    <alternativeName>
        <fullName evidence="23">Tumorous imaginal discs protein Tid56 homolog</fullName>
    </alternativeName>
</protein>
<evidence type="ECO:0000256" key="19">
    <source>
        <dbReference type="ARBA" id="ARBA00046309"/>
    </source>
</evidence>
<dbReference type="Gene3D" id="2.60.260.20">
    <property type="entry name" value="Urease metallochaperone UreE, N-terminal domain"/>
    <property type="match status" value="2"/>
</dbReference>
<dbReference type="InterPro" id="IPR002939">
    <property type="entry name" value="DnaJ_C"/>
</dbReference>
<dbReference type="SUPFAM" id="SSF46565">
    <property type="entry name" value="Chaperone J-domain"/>
    <property type="match status" value="1"/>
</dbReference>
<dbReference type="InterPro" id="IPR036869">
    <property type="entry name" value="J_dom_sf"/>
</dbReference>
<keyword evidence="8 25" id="KW-0479">Metal-binding</keyword>
<dbReference type="CDD" id="cd10747">
    <property type="entry name" value="DnaJ_C"/>
    <property type="match status" value="1"/>
</dbReference>
<dbReference type="HAMAP" id="MF_01152">
    <property type="entry name" value="DnaJ"/>
    <property type="match status" value="1"/>
</dbReference>
<dbReference type="GO" id="GO:0005524">
    <property type="term" value="F:ATP binding"/>
    <property type="evidence" value="ECO:0007669"/>
    <property type="project" value="InterPro"/>
</dbReference>
<reference evidence="28" key="1">
    <citation type="submission" date="2022-07" db="EMBL/GenBank/DDBJ databases">
        <title>Chromosome-level genome of Muraenolepis orangiensis.</title>
        <authorList>
            <person name="Kim J."/>
        </authorList>
    </citation>
    <scope>NUCLEOTIDE SEQUENCE</scope>
    <source>
        <strain evidence="28">KU_S4_2022</strain>
        <tissue evidence="28">Muscle</tissue>
    </source>
</reference>
<dbReference type="PANTHER" id="PTHR44145:SF3">
    <property type="entry name" value="DNAJ HOMOLOG SUBFAMILY A MEMBER 3, MITOCHONDRIAL"/>
    <property type="match status" value="1"/>
</dbReference>
<evidence type="ECO:0000256" key="8">
    <source>
        <dbReference type="ARBA" id="ARBA00022723"/>
    </source>
</evidence>
<keyword evidence="29" id="KW-1185">Reference proteome</keyword>
<dbReference type="Pfam" id="PF00684">
    <property type="entry name" value="DnaJ_CXXCXGXG"/>
    <property type="match status" value="1"/>
</dbReference>